<comment type="caution">
    <text evidence="7">The sequence shown here is derived from an EMBL/GenBank/DDBJ whole genome shotgun (WGS) entry which is preliminary data.</text>
</comment>
<evidence type="ECO:0000259" key="6">
    <source>
        <dbReference type="PROSITE" id="PS50255"/>
    </source>
</evidence>
<dbReference type="EMBL" id="JAVRRA010000892">
    <property type="protein sequence ID" value="KAK5283323.1"/>
    <property type="molecule type" value="Genomic_DNA"/>
</dbReference>
<dbReference type="InterPro" id="IPR036400">
    <property type="entry name" value="Cyt_B5-like_heme/steroid_sf"/>
</dbReference>
<keyword evidence="3" id="KW-0408">Iron</keyword>
<name>A0ABR0M767_9PEZI</name>
<accession>A0ABR0M767</accession>
<reference evidence="7 8" key="1">
    <citation type="submission" date="2023-08" db="EMBL/GenBank/DDBJ databases">
        <title>Black Yeasts Isolated from many extreme environments.</title>
        <authorList>
            <person name="Coleine C."/>
            <person name="Stajich J.E."/>
            <person name="Selbmann L."/>
        </authorList>
    </citation>
    <scope>NUCLEOTIDE SEQUENCE [LARGE SCALE GENOMIC DNA]</scope>
    <source>
        <strain evidence="7 8">CCFEE 536</strain>
    </source>
</reference>
<keyword evidence="1" id="KW-0349">Heme</keyword>
<evidence type="ECO:0000313" key="8">
    <source>
        <dbReference type="Proteomes" id="UP001357485"/>
    </source>
</evidence>
<dbReference type="PANTHER" id="PTHR19359">
    <property type="entry name" value="CYTOCHROME B5"/>
    <property type="match status" value="1"/>
</dbReference>
<proteinExistence type="inferred from homology"/>
<evidence type="ECO:0000256" key="2">
    <source>
        <dbReference type="ARBA" id="ARBA00022723"/>
    </source>
</evidence>
<dbReference type="InterPro" id="IPR001199">
    <property type="entry name" value="Cyt_B5-like_heme/steroid-bd"/>
</dbReference>
<organism evidence="7 8">
    <name type="scientific">Cryomyces antarcticus</name>
    <dbReference type="NCBI Taxonomy" id="329879"/>
    <lineage>
        <taxon>Eukaryota</taxon>
        <taxon>Fungi</taxon>
        <taxon>Dikarya</taxon>
        <taxon>Ascomycota</taxon>
        <taxon>Pezizomycotina</taxon>
        <taxon>Dothideomycetes</taxon>
        <taxon>Dothideomycetes incertae sedis</taxon>
        <taxon>Cryomyces</taxon>
    </lineage>
</organism>
<feature type="compositionally biased region" description="Polar residues" evidence="5">
    <location>
        <begin position="1"/>
        <end position="10"/>
    </location>
</feature>
<keyword evidence="2" id="KW-0479">Metal-binding</keyword>
<evidence type="ECO:0000256" key="5">
    <source>
        <dbReference type="SAM" id="MobiDB-lite"/>
    </source>
</evidence>
<evidence type="ECO:0000313" key="7">
    <source>
        <dbReference type="EMBL" id="KAK5283323.1"/>
    </source>
</evidence>
<keyword evidence="8" id="KW-1185">Reference proteome</keyword>
<feature type="region of interest" description="Disordered" evidence="5">
    <location>
        <begin position="1"/>
        <end position="23"/>
    </location>
</feature>
<dbReference type="PROSITE" id="PS50255">
    <property type="entry name" value="CYTOCHROME_B5_2"/>
    <property type="match status" value="1"/>
</dbReference>
<dbReference type="Pfam" id="PF00173">
    <property type="entry name" value="Cyt-b5"/>
    <property type="match status" value="1"/>
</dbReference>
<feature type="domain" description="Cytochrome b5 heme-binding" evidence="6">
    <location>
        <begin position="29"/>
        <end position="105"/>
    </location>
</feature>
<sequence>MPTSGASGDSSDPGKVSKPNALRDFKVPDKEFDMEEIKKHNKKEDLWIAVKGVVMDVTNWVDEHPGGPEALFTHMGEDATEEFEMLHDDEVIPKYAAGIVIGRVKGQEVRLEY</sequence>
<dbReference type="Gene3D" id="3.10.120.10">
    <property type="entry name" value="Cytochrome b5-like heme/steroid binding domain"/>
    <property type="match status" value="1"/>
</dbReference>
<dbReference type="SUPFAM" id="SSF55856">
    <property type="entry name" value="Cytochrome b5-like heme/steroid binding domain"/>
    <property type="match status" value="1"/>
</dbReference>
<dbReference type="InterPro" id="IPR050668">
    <property type="entry name" value="Cytochrome_b5"/>
</dbReference>
<comment type="similarity">
    <text evidence="4">Belongs to the cytochrome b5 family.</text>
</comment>
<dbReference type="PRINTS" id="PR00363">
    <property type="entry name" value="CYTOCHROMEB5"/>
</dbReference>
<evidence type="ECO:0000256" key="3">
    <source>
        <dbReference type="ARBA" id="ARBA00023004"/>
    </source>
</evidence>
<protein>
    <submittedName>
        <fullName evidence="7">Osmotic growth protein</fullName>
    </submittedName>
</protein>
<evidence type="ECO:0000256" key="4">
    <source>
        <dbReference type="ARBA" id="ARBA00038168"/>
    </source>
</evidence>
<dbReference type="Proteomes" id="UP001357485">
    <property type="component" value="Unassembled WGS sequence"/>
</dbReference>
<dbReference type="SMART" id="SM01117">
    <property type="entry name" value="Cyt-b5"/>
    <property type="match status" value="1"/>
</dbReference>
<evidence type="ECO:0000256" key="1">
    <source>
        <dbReference type="ARBA" id="ARBA00022617"/>
    </source>
</evidence>
<gene>
    <name evidence="7" type="primary">OSM2_1</name>
    <name evidence="7" type="ORF">LTR16_005498</name>
</gene>